<dbReference type="Pfam" id="PF05800">
    <property type="entry name" value="GvpO"/>
    <property type="match status" value="1"/>
</dbReference>
<dbReference type="InterPro" id="IPR008634">
    <property type="entry name" value="Gas-vesicle_GvpO"/>
</dbReference>
<dbReference type="RefSeq" id="WP_030844932.1">
    <property type="nucleotide sequence ID" value="NZ_MQUR01000016.1"/>
</dbReference>
<accession>A0ABX3G545</accession>
<dbReference type="PIRSF" id="PIRSF028743">
    <property type="entry name" value="GvpO_protein"/>
    <property type="match status" value="1"/>
</dbReference>
<evidence type="ECO:0000256" key="1">
    <source>
        <dbReference type="SAM" id="MobiDB-lite"/>
    </source>
</evidence>
<keyword evidence="3" id="KW-1185">Reference proteome</keyword>
<name>A0ABX3G545_9ACTN</name>
<dbReference type="EMBL" id="MQUR01000016">
    <property type="protein sequence ID" value="OLZ69573.1"/>
    <property type="molecule type" value="Genomic_DNA"/>
</dbReference>
<feature type="region of interest" description="Disordered" evidence="1">
    <location>
        <begin position="1"/>
        <end position="72"/>
    </location>
</feature>
<reference evidence="2 3" key="1">
    <citation type="submission" date="2016-01" db="EMBL/GenBank/DDBJ databases">
        <title>Streptomyces amritsarensis strain MTCC 11845 genome sequencing and assembly.</title>
        <authorList>
            <person name="Sharma D."/>
            <person name="Nair G.R."/>
            <person name="Kaur G."/>
            <person name="Manhas R.K."/>
            <person name="Mayilraj S."/>
        </authorList>
    </citation>
    <scope>NUCLEOTIDE SEQUENCE [LARGE SCALE GENOMIC DNA]</scope>
    <source>
        <strain evidence="2 3">MTCC 11845</strain>
    </source>
</reference>
<protein>
    <submittedName>
        <fullName evidence="2">Gas vesicle protein</fullName>
    </submittedName>
</protein>
<proteinExistence type="predicted"/>
<gene>
    <name evidence="2" type="ORF">AVW11_09795</name>
</gene>
<sequence>MTAAEPAHPRRRAPRTGDGEDEERRQPARRAGSGPRAGVRSAASAMRSAAEQLAQLLGRPPDSVSSLKPSQDGWVAQVEVVELERIPDTTSVMASYKVVLDEDGELISYERTRRYTRGMIDRPT</sequence>
<organism evidence="2 3">
    <name type="scientific">Streptomyces amritsarensis</name>
    <dbReference type="NCBI Taxonomy" id="681158"/>
    <lineage>
        <taxon>Bacteria</taxon>
        <taxon>Bacillati</taxon>
        <taxon>Actinomycetota</taxon>
        <taxon>Actinomycetes</taxon>
        <taxon>Kitasatosporales</taxon>
        <taxon>Streptomycetaceae</taxon>
        <taxon>Streptomyces</taxon>
    </lineage>
</organism>
<comment type="caution">
    <text evidence="2">The sequence shown here is derived from an EMBL/GenBank/DDBJ whole genome shotgun (WGS) entry which is preliminary data.</text>
</comment>
<evidence type="ECO:0000313" key="2">
    <source>
        <dbReference type="EMBL" id="OLZ69573.1"/>
    </source>
</evidence>
<feature type="compositionally biased region" description="Low complexity" evidence="1">
    <location>
        <begin position="36"/>
        <end position="50"/>
    </location>
</feature>
<feature type="compositionally biased region" description="Basic and acidic residues" evidence="1">
    <location>
        <begin position="15"/>
        <end position="26"/>
    </location>
</feature>
<evidence type="ECO:0000313" key="3">
    <source>
        <dbReference type="Proteomes" id="UP000187151"/>
    </source>
</evidence>
<dbReference type="Proteomes" id="UP000187151">
    <property type="component" value="Unassembled WGS sequence"/>
</dbReference>